<name>A0AAI9I1C7_PROST</name>
<dbReference type="AlphaFoldDB" id="A0AAI9I1C7"/>
<dbReference type="GO" id="GO:0005886">
    <property type="term" value="C:plasma membrane"/>
    <property type="evidence" value="ECO:0007669"/>
    <property type="project" value="UniProtKB-SubCell"/>
</dbReference>
<proteinExistence type="inferred from homology"/>
<accession>A0AAI9I1C7</accession>
<feature type="transmembrane region" description="Helical" evidence="8">
    <location>
        <begin position="133"/>
        <end position="152"/>
    </location>
</feature>
<feature type="transmembrane region" description="Helical" evidence="8">
    <location>
        <begin position="31"/>
        <end position="47"/>
    </location>
</feature>
<evidence type="ECO:0000256" key="2">
    <source>
        <dbReference type="ARBA" id="ARBA00022475"/>
    </source>
</evidence>
<dbReference type="Gene3D" id="3.40.720.10">
    <property type="entry name" value="Alkaline Phosphatase, subunit A"/>
    <property type="match status" value="1"/>
</dbReference>
<evidence type="ECO:0000256" key="7">
    <source>
        <dbReference type="ARBA" id="ARBA00038481"/>
    </source>
</evidence>
<organism evidence="10">
    <name type="scientific">Providencia stuartii</name>
    <dbReference type="NCBI Taxonomy" id="588"/>
    <lineage>
        <taxon>Bacteria</taxon>
        <taxon>Pseudomonadati</taxon>
        <taxon>Pseudomonadota</taxon>
        <taxon>Gammaproteobacteria</taxon>
        <taxon>Enterobacterales</taxon>
        <taxon>Morganellaceae</taxon>
        <taxon>Providencia</taxon>
    </lineage>
</organism>
<evidence type="ECO:0000256" key="1">
    <source>
        <dbReference type="ARBA" id="ARBA00004651"/>
    </source>
</evidence>
<evidence type="ECO:0000256" key="3">
    <source>
        <dbReference type="ARBA" id="ARBA00022679"/>
    </source>
</evidence>
<dbReference type="PANTHER" id="PTHR30443:SF4">
    <property type="entry name" value="PHOSPHOETHANOLAMINE TRANSFERASE OPGE-RELATED"/>
    <property type="match status" value="1"/>
</dbReference>
<gene>
    <name evidence="10" type="ORF">JRA39_002887</name>
</gene>
<comment type="similarity">
    <text evidence="7">Belongs to the phosphoethanolamine transferase family.</text>
</comment>
<protein>
    <submittedName>
        <fullName evidence="10">Phosphoethanolamine transferase</fullName>
    </submittedName>
</protein>
<dbReference type="GO" id="GO:0009244">
    <property type="term" value="P:lipopolysaccharide core region biosynthetic process"/>
    <property type="evidence" value="ECO:0007669"/>
    <property type="project" value="TreeGrafter"/>
</dbReference>
<reference evidence="10" key="1">
    <citation type="submission" date="2024-02" db="EMBL/GenBank/DDBJ databases">
        <authorList>
            <consortium name="Clinical and Environmental Microbiology Branch: Whole genome sequencing antimicrobial resistance pathogens in the healthcare setting"/>
        </authorList>
    </citation>
    <scope>NUCLEOTIDE SEQUENCE</scope>
    <source>
        <strain evidence="10">2020GO-00142</strain>
    </source>
</reference>
<dbReference type="CDD" id="cd16017">
    <property type="entry name" value="LptA"/>
    <property type="match status" value="1"/>
</dbReference>
<keyword evidence="5 8" id="KW-1133">Transmembrane helix</keyword>
<dbReference type="PANTHER" id="PTHR30443">
    <property type="entry name" value="INNER MEMBRANE PROTEIN"/>
    <property type="match status" value="1"/>
</dbReference>
<keyword evidence="2" id="KW-1003">Cell membrane</keyword>
<feature type="domain" description="Sulfatase N-terminal" evidence="9">
    <location>
        <begin position="213"/>
        <end position="483"/>
    </location>
</feature>
<dbReference type="GO" id="GO:0016776">
    <property type="term" value="F:phosphotransferase activity, phosphate group as acceptor"/>
    <property type="evidence" value="ECO:0007669"/>
    <property type="project" value="TreeGrafter"/>
</dbReference>
<evidence type="ECO:0000259" key="9">
    <source>
        <dbReference type="Pfam" id="PF00884"/>
    </source>
</evidence>
<evidence type="ECO:0000256" key="5">
    <source>
        <dbReference type="ARBA" id="ARBA00022989"/>
    </source>
</evidence>
<comment type="caution">
    <text evidence="10">The sequence shown here is derived from an EMBL/GenBank/DDBJ whole genome shotgun (WGS) entry which is preliminary data.</text>
</comment>
<dbReference type="InterPro" id="IPR017850">
    <property type="entry name" value="Alkaline_phosphatase_core_sf"/>
</dbReference>
<dbReference type="InterPro" id="IPR040423">
    <property type="entry name" value="PEA_transferase"/>
</dbReference>
<dbReference type="InterPro" id="IPR058130">
    <property type="entry name" value="PEA_transf_C"/>
</dbReference>
<feature type="transmembrane region" description="Helical" evidence="8">
    <location>
        <begin position="103"/>
        <end position="121"/>
    </location>
</feature>
<sequence>MRLFIILVYFLLISAIPALLSGDISLLSKLAITVTGTLIMLLCAGNYKTLVGKIATVFVAFLWALNLSVSFFFYQKHDIRFSSSIAETFINTNSSETVGMLSYNKYYVLFYLIVFTVYFLSIHKCAKYLNRKVTLASFGLFCVYLAAVPAYYSALFAKQDSYLLLGEQYLSHTPFYNASALIRNLYENRGIRKISSHVVKYQYDKKQPDADIYVLIIGESVRRDHLSLYGYEYDTTPNLNRRKQQMLVFQQAYSPAPVTILSVPVSLSNISFSQMQDKQHYADNIIALANHAGFETYWISNQGKTNKKTSVISSIASMAKHKKWNEFVGYDEEILDYVEHAINTELDDSKKKKLIVLHTYGSHEPSCNRFPEEEYQAFSEQEDDNCYDSSIAYTDKFIDKILQQLEGKSASVMYFSDHALQRLDSDNQIHYHHGVNSPRREAYEIPLFIWYSPNATRPELNEQVLHQPYSTANNYWLMSDWLGIQQKAAKACLSPLRHCYQPQKEINMIDGNRNLLNLKTLPSELSSPQ</sequence>
<dbReference type="EMBL" id="AAZDVE040000024">
    <property type="protein sequence ID" value="EMP9433805.1"/>
    <property type="molecule type" value="Genomic_DNA"/>
</dbReference>
<evidence type="ECO:0000256" key="4">
    <source>
        <dbReference type="ARBA" id="ARBA00022692"/>
    </source>
</evidence>
<dbReference type="SUPFAM" id="SSF53649">
    <property type="entry name" value="Alkaline phosphatase-like"/>
    <property type="match status" value="1"/>
</dbReference>
<dbReference type="InterPro" id="IPR000917">
    <property type="entry name" value="Sulfatase_N"/>
</dbReference>
<evidence type="ECO:0000256" key="8">
    <source>
        <dbReference type="SAM" id="Phobius"/>
    </source>
</evidence>
<feature type="transmembrane region" description="Helical" evidence="8">
    <location>
        <begin position="54"/>
        <end position="74"/>
    </location>
</feature>
<keyword evidence="4 8" id="KW-0812">Transmembrane</keyword>
<evidence type="ECO:0000256" key="6">
    <source>
        <dbReference type="ARBA" id="ARBA00023136"/>
    </source>
</evidence>
<dbReference type="Pfam" id="PF00884">
    <property type="entry name" value="Sulfatase"/>
    <property type="match status" value="1"/>
</dbReference>
<comment type="subcellular location">
    <subcellularLocation>
        <location evidence="1">Cell membrane</location>
        <topology evidence="1">Multi-pass membrane protein</topology>
    </subcellularLocation>
</comment>
<evidence type="ECO:0000313" key="10">
    <source>
        <dbReference type="EMBL" id="EMP9433805.1"/>
    </source>
</evidence>
<keyword evidence="3 10" id="KW-0808">Transferase</keyword>
<keyword evidence="6 8" id="KW-0472">Membrane</keyword>